<dbReference type="Proteomes" id="UP001212803">
    <property type="component" value="Chromosome"/>
</dbReference>
<evidence type="ECO:0000313" key="1">
    <source>
        <dbReference type="EMBL" id="WBL34818.1"/>
    </source>
</evidence>
<sequence>MTTRIHPPDFFREPWPFTPLAEECDIHLVPIASAAGCGYCLRFLAGAPPGHALPEGVRLEELEQWLTARRSMPEELLYRRIEELVGRRISLSELEHPDELLQEARLPRRRGGPWADW</sequence>
<organism evidence="1 2">
    <name type="scientific">Tepidiforma flava</name>
    <dbReference type="NCBI Taxonomy" id="3004094"/>
    <lineage>
        <taxon>Bacteria</taxon>
        <taxon>Bacillati</taxon>
        <taxon>Chloroflexota</taxon>
        <taxon>Tepidiformia</taxon>
        <taxon>Tepidiformales</taxon>
        <taxon>Tepidiformaceae</taxon>
        <taxon>Tepidiforma</taxon>
    </lineage>
</organism>
<dbReference type="EMBL" id="CP115149">
    <property type="protein sequence ID" value="WBL34818.1"/>
    <property type="molecule type" value="Genomic_DNA"/>
</dbReference>
<reference evidence="1 2" key="1">
    <citation type="journal article" date="2023" name="ISME J.">
        <title>Thermophilic Dehalococcoidia with unusual traits shed light on an unexpected past.</title>
        <authorList>
            <person name="Palmer M."/>
            <person name="Covington J.K."/>
            <person name="Zhou E.M."/>
            <person name="Thomas S.C."/>
            <person name="Habib N."/>
            <person name="Seymour C.O."/>
            <person name="Lai D."/>
            <person name="Johnston J."/>
            <person name="Hashimi A."/>
            <person name="Jiao J.Y."/>
            <person name="Muok A.R."/>
            <person name="Liu L."/>
            <person name="Xian W.D."/>
            <person name="Zhi X.Y."/>
            <person name="Li M.M."/>
            <person name="Silva L.P."/>
            <person name="Bowen B.P."/>
            <person name="Louie K."/>
            <person name="Briegel A."/>
            <person name="Pett-Ridge J."/>
            <person name="Weber P.K."/>
            <person name="Tocheva E.I."/>
            <person name="Woyke T."/>
            <person name="Northen T.R."/>
            <person name="Mayali X."/>
            <person name="Li W.J."/>
            <person name="Hedlund B.P."/>
        </authorList>
    </citation>
    <scope>NUCLEOTIDE SEQUENCE [LARGE SCALE GENOMIC DNA]</scope>
    <source>
        <strain evidence="1 2">YIM 72310</strain>
    </source>
</reference>
<keyword evidence="2" id="KW-1185">Reference proteome</keyword>
<accession>A0ABY7M5C5</accession>
<proteinExistence type="predicted"/>
<gene>
    <name evidence="1" type="ORF">O0235_08415</name>
</gene>
<name>A0ABY7M5C5_9CHLR</name>
<dbReference type="RefSeq" id="WP_270055346.1">
    <property type="nucleotide sequence ID" value="NZ_CP115149.1"/>
</dbReference>
<protein>
    <submittedName>
        <fullName evidence="1">Uncharacterized protein</fullName>
    </submittedName>
</protein>
<evidence type="ECO:0000313" key="2">
    <source>
        <dbReference type="Proteomes" id="UP001212803"/>
    </source>
</evidence>